<accession>M5RH16</accession>
<organism evidence="1 2">
    <name type="scientific">Rhodopirellula maiorica SM1</name>
    <dbReference type="NCBI Taxonomy" id="1265738"/>
    <lineage>
        <taxon>Bacteria</taxon>
        <taxon>Pseudomonadati</taxon>
        <taxon>Planctomycetota</taxon>
        <taxon>Planctomycetia</taxon>
        <taxon>Pirellulales</taxon>
        <taxon>Pirellulaceae</taxon>
        <taxon>Novipirellula</taxon>
    </lineage>
</organism>
<sequence length="43" mass="4819">MFFEVHPMEPSEIVTIAPSKNEQLIQKAIDASLRSRCAKDALC</sequence>
<dbReference type="PATRIC" id="fig|1265738.3.peg.4431"/>
<dbReference type="Proteomes" id="UP000011991">
    <property type="component" value="Unassembled WGS sequence"/>
</dbReference>
<protein>
    <submittedName>
        <fullName evidence="1">Uncharacterized protein</fullName>
    </submittedName>
</protein>
<dbReference type="AlphaFoldDB" id="M5RH16"/>
<evidence type="ECO:0000313" key="1">
    <source>
        <dbReference type="EMBL" id="EMI18663.1"/>
    </source>
</evidence>
<keyword evidence="2" id="KW-1185">Reference proteome</keyword>
<proteinExistence type="predicted"/>
<dbReference type="EMBL" id="ANOG01000630">
    <property type="protein sequence ID" value="EMI18663.1"/>
    <property type="molecule type" value="Genomic_DNA"/>
</dbReference>
<reference evidence="1 2" key="1">
    <citation type="journal article" date="2013" name="Mar. Genomics">
        <title>Expression of sulfatases in Rhodopirellula baltica and the diversity of sulfatases in the genus Rhodopirellula.</title>
        <authorList>
            <person name="Wegner C.E."/>
            <person name="Richter-Heitmann T."/>
            <person name="Klindworth A."/>
            <person name="Klockow C."/>
            <person name="Richter M."/>
            <person name="Achstetter T."/>
            <person name="Glockner F.O."/>
            <person name="Harder J."/>
        </authorList>
    </citation>
    <scope>NUCLEOTIDE SEQUENCE [LARGE SCALE GENOMIC DNA]</scope>
    <source>
        <strain evidence="1 2">SM1</strain>
    </source>
</reference>
<comment type="caution">
    <text evidence="1">The sequence shown here is derived from an EMBL/GenBank/DDBJ whole genome shotgun (WGS) entry which is preliminary data.</text>
</comment>
<gene>
    <name evidence="1" type="ORF">RMSM_04416</name>
</gene>
<name>M5RH16_9BACT</name>
<evidence type="ECO:0000313" key="2">
    <source>
        <dbReference type="Proteomes" id="UP000011991"/>
    </source>
</evidence>